<dbReference type="Pfam" id="PF13540">
    <property type="entry name" value="RCC1_2"/>
    <property type="match status" value="2"/>
</dbReference>
<dbReference type="EMBL" id="QFQP01000004">
    <property type="protein sequence ID" value="PZR15982.1"/>
    <property type="molecule type" value="Genomic_DNA"/>
</dbReference>
<organism evidence="4 5">
    <name type="scientific">Archangium gephyra</name>
    <dbReference type="NCBI Taxonomy" id="48"/>
    <lineage>
        <taxon>Bacteria</taxon>
        <taxon>Pseudomonadati</taxon>
        <taxon>Myxococcota</taxon>
        <taxon>Myxococcia</taxon>
        <taxon>Myxococcales</taxon>
        <taxon>Cystobacterineae</taxon>
        <taxon>Archangiaceae</taxon>
        <taxon>Archangium</taxon>
    </lineage>
</organism>
<evidence type="ECO:0000313" key="4">
    <source>
        <dbReference type="EMBL" id="PZR15982.1"/>
    </source>
</evidence>
<dbReference type="InterPro" id="IPR009091">
    <property type="entry name" value="RCC1/BLIP-II"/>
</dbReference>
<dbReference type="SUPFAM" id="SSF50985">
    <property type="entry name" value="RCC1/BLIP-II"/>
    <property type="match status" value="1"/>
</dbReference>
<keyword evidence="2" id="KW-0963">Cytoplasm</keyword>
<gene>
    <name evidence="4" type="ORF">DI536_06675</name>
</gene>
<comment type="caution">
    <text evidence="4">The sequence shown here is derived from an EMBL/GenBank/DDBJ whole genome shotgun (WGS) entry which is preliminary data.</text>
</comment>
<dbReference type="GO" id="GO:0005737">
    <property type="term" value="C:cytoplasm"/>
    <property type="evidence" value="ECO:0007669"/>
    <property type="project" value="UniProtKB-SubCell"/>
</dbReference>
<dbReference type="Pfam" id="PF15780">
    <property type="entry name" value="ASH"/>
    <property type="match status" value="1"/>
</dbReference>
<dbReference type="Gene3D" id="2.130.10.30">
    <property type="entry name" value="Regulator of chromosome condensation 1/beta-lactamase-inhibitor protein II"/>
    <property type="match status" value="3"/>
</dbReference>
<feature type="domain" description="Abnormal spindle-like microcephaly-associated protein ASH" evidence="3">
    <location>
        <begin position="35"/>
        <end position="109"/>
    </location>
</feature>
<dbReference type="PANTHER" id="PTHR45982">
    <property type="entry name" value="REGULATOR OF CHROMOSOME CONDENSATION"/>
    <property type="match status" value="1"/>
</dbReference>
<reference evidence="4 5" key="1">
    <citation type="submission" date="2017-08" db="EMBL/GenBank/DDBJ databases">
        <title>Infants hospitalized years apart are colonized by the same room-sourced microbial strains.</title>
        <authorList>
            <person name="Brooks B."/>
            <person name="Olm M.R."/>
            <person name="Firek B.A."/>
            <person name="Baker R."/>
            <person name="Thomas B.C."/>
            <person name="Morowitz M.J."/>
            <person name="Banfield J.F."/>
        </authorList>
    </citation>
    <scope>NUCLEOTIDE SEQUENCE [LARGE SCALE GENOMIC DNA]</scope>
    <source>
        <strain evidence="4">S2_003_000_R2_14</strain>
    </source>
</reference>
<dbReference type="InterPro" id="IPR013783">
    <property type="entry name" value="Ig-like_fold"/>
</dbReference>
<dbReference type="InterPro" id="IPR031549">
    <property type="entry name" value="ASH"/>
</dbReference>
<dbReference type="PANTHER" id="PTHR45982:SF1">
    <property type="entry name" value="REGULATOR OF CHROMOSOME CONDENSATION"/>
    <property type="match status" value="1"/>
</dbReference>
<dbReference type="AlphaFoldDB" id="A0A2W5TMU1"/>
<dbReference type="PROSITE" id="PS51257">
    <property type="entry name" value="PROKAR_LIPOPROTEIN"/>
    <property type="match status" value="1"/>
</dbReference>
<evidence type="ECO:0000259" key="3">
    <source>
        <dbReference type="Pfam" id="PF15780"/>
    </source>
</evidence>
<protein>
    <recommendedName>
        <fullName evidence="3">Abnormal spindle-like microcephaly-associated protein ASH domain-containing protein</fullName>
    </recommendedName>
</protein>
<dbReference type="GO" id="GO:0005085">
    <property type="term" value="F:guanyl-nucleotide exchange factor activity"/>
    <property type="evidence" value="ECO:0007669"/>
    <property type="project" value="TreeGrafter"/>
</dbReference>
<evidence type="ECO:0000256" key="2">
    <source>
        <dbReference type="ARBA" id="ARBA00022490"/>
    </source>
</evidence>
<dbReference type="Gene3D" id="2.60.40.10">
    <property type="entry name" value="Immunoglobulins"/>
    <property type="match status" value="1"/>
</dbReference>
<dbReference type="InterPro" id="IPR051553">
    <property type="entry name" value="Ran_GTPase-activating"/>
</dbReference>
<evidence type="ECO:0000313" key="5">
    <source>
        <dbReference type="Proteomes" id="UP000249061"/>
    </source>
</evidence>
<dbReference type="Proteomes" id="UP000249061">
    <property type="component" value="Unassembled WGS sequence"/>
</dbReference>
<comment type="subcellular location">
    <subcellularLocation>
        <location evidence="1">Cytoplasm</location>
    </subcellularLocation>
</comment>
<name>A0A2W5TMU1_9BACT</name>
<sequence>MHALRWLALAMLVWSGCRCQPVVAPTGSDVRIEPRQLEFGGVYVGTTKSRAVQLTNGGRAPVSITLAATAPFSVEASLELAGGAALEVPVTFAPLAAGPNTGTLTLDDGITTTQVELIADALPIPACEAGACTTATFSTELGTCVTTARVDGTGCDPGCGASGLCVGGVCLAQNAGNCDDGNPCTNDACGANGQCVTSPRSCPVTSGCRSASCDPAVGCIETPITDGTACAEATCRDSFLCIDGECATRRNVDADTRCTYTDVGVHSFSVCALSLSGDTRCWGSNLANRLLRDGGSSFALPDLWAVGFPVRGFLGGRERLCAHDGLGNIACPPTRPLSPGLDVNGPSSVTADGGIVNATASNFQTELSARLPARRIWTFLGTACAQFATGEVGCWGNSNDFSDVVPASVRFEVMPFSSPPTEVATARGTCGLMSDGGLECFGSSTSTGALAQRPLQTGAWQTFFSGTVVYGHRSDGEVDACSTELDANGVLSRPCRPMPDGRRYTRLSGDGNTTCGVTDGGALWCWGSNVYGQLGVPTFYTVASTVPVSDVRFHDRGFTVFGDGGVFDAQGSPLSLPPGTVERACSPYVVIDGATWVFSNGVFSMSSGAPTLQPSFADCLALDAGVRGEVRFTTQGTDVSCRLEHDGGIQCSGLTDGTLGFGARDAGLQQADQHLAIPPAREVRNTYNAGCALTESGHVWCWGDPFEKPVPQPVPSLPFPTRQLECGNAHCCALHGENSVRCWGANYDSALGSPGPATVVPKPVVIDERVRALTPQATCALYESGRLRCWGYGWLRRDVPRVSATPVLIEH</sequence>
<accession>A0A2W5TMU1</accession>
<proteinExistence type="predicted"/>
<evidence type="ECO:0000256" key="1">
    <source>
        <dbReference type="ARBA" id="ARBA00004496"/>
    </source>
</evidence>
<dbReference type="NCBIfam" id="NF012200">
    <property type="entry name" value="choice_anch_D"/>
    <property type="match status" value="1"/>
</dbReference>